<keyword evidence="4" id="KW-1185">Reference proteome</keyword>
<evidence type="ECO:0008006" key="5">
    <source>
        <dbReference type="Google" id="ProtNLM"/>
    </source>
</evidence>
<keyword evidence="2" id="KW-1133">Transmembrane helix</keyword>
<proteinExistence type="inferred from homology"/>
<dbReference type="STRING" id="500637.PROVRUST_05535"/>
<dbReference type="Pfam" id="PF04519">
    <property type="entry name" value="Bactofilin"/>
    <property type="match status" value="1"/>
</dbReference>
<reference evidence="3" key="1">
    <citation type="submission" date="2009-12" db="EMBL/GenBank/DDBJ databases">
        <authorList>
            <person name="Weinstock G."/>
            <person name="Sodergren E."/>
            <person name="Clifton S."/>
            <person name="Fulton L."/>
            <person name="Fulton B."/>
            <person name="Courtney L."/>
            <person name="Fronick C."/>
            <person name="Harrison M."/>
            <person name="Strong C."/>
            <person name="Farmer C."/>
            <person name="Delahaunty K."/>
            <person name="Markovic C."/>
            <person name="Hall O."/>
            <person name="Minx P."/>
            <person name="Tomlinson C."/>
            <person name="Mitreva M."/>
            <person name="Nelson J."/>
            <person name="Hou S."/>
            <person name="Wollam A."/>
            <person name="Pepin K.H."/>
            <person name="Johnson M."/>
            <person name="Bhonagiri V."/>
            <person name="Nash W.E."/>
            <person name="Warren W."/>
            <person name="Chinwalla A."/>
            <person name="Mardis E.R."/>
            <person name="Wilson R.K."/>
        </authorList>
    </citation>
    <scope>NUCLEOTIDE SEQUENCE [LARGE SCALE GENOMIC DNA]</scope>
    <source>
        <strain evidence="3">DSM 4541</strain>
    </source>
</reference>
<name>D1P026_9GAMM</name>
<evidence type="ECO:0000256" key="2">
    <source>
        <dbReference type="SAM" id="Phobius"/>
    </source>
</evidence>
<dbReference type="eggNOG" id="COG1664">
    <property type="taxonomic scope" value="Bacteria"/>
</dbReference>
<dbReference type="PANTHER" id="PTHR35024:SF4">
    <property type="entry name" value="POLYMER-FORMING CYTOSKELETAL PROTEIN"/>
    <property type="match status" value="1"/>
</dbReference>
<comment type="similarity">
    <text evidence="1">Belongs to the bactofilin family.</text>
</comment>
<dbReference type="PANTHER" id="PTHR35024">
    <property type="entry name" value="HYPOTHETICAL CYTOSOLIC PROTEIN"/>
    <property type="match status" value="1"/>
</dbReference>
<dbReference type="HOGENOM" id="CLU_072799_0_2_6"/>
<organism evidence="3 4">
    <name type="scientific">Providencia rustigianii DSM 4541</name>
    <dbReference type="NCBI Taxonomy" id="500637"/>
    <lineage>
        <taxon>Bacteria</taxon>
        <taxon>Pseudomonadati</taxon>
        <taxon>Pseudomonadota</taxon>
        <taxon>Gammaproteobacteria</taxon>
        <taxon>Enterobacterales</taxon>
        <taxon>Morganellaceae</taxon>
        <taxon>Providencia</taxon>
    </lineage>
</organism>
<sequence length="232" mass="26002">MCKRLWNEKTYLFLNTGFFFWLLTLIAWFFRYSTVAIIAFISSIICLALYFNHKKVSHMFNKKQSKSEPTPTINREEITSQVIEEKSLASTPVISEDKTNTVIARDVIFEGNITSNEQVHIYGKVIGNIVGKNNTVKIMQNGHVTGNITSSELLVNGKVEGECLSETINIDTNGEIYGTIRYSSLSIKKGGVFSGHAEVKSATKTNDNITVFKEKLKLDEHLQNLTPDVGSL</sequence>
<evidence type="ECO:0000256" key="1">
    <source>
        <dbReference type="ARBA" id="ARBA00044755"/>
    </source>
</evidence>
<accession>D1P026</accession>
<protein>
    <recommendedName>
        <fullName evidence="5">Polymer-forming cytoskeletal</fullName>
    </recommendedName>
</protein>
<gene>
    <name evidence="3" type="ORF">PROVRUST_05535</name>
</gene>
<dbReference type="EMBL" id="ABXV02000013">
    <property type="protein sequence ID" value="EFB73442.1"/>
    <property type="molecule type" value="Genomic_DNA"/>
</dbReference>
<evidence type="ECO:0000313" key="3">
    <source>
        <dbReference type="EMBL" id="EFB73442.1"/>
    </source>
</evidence>
<dbReference type="InterPro" id="IPR007607">
    <property type="entry name" value="BacA/B"/>
</dbReference>
<evidence type="ECO:0000313" key="4">
    <source>
        <dbReference type="Proteomes" id="UP000005512"/>
    </source>
</evidence>
<feature type="transmembrane region" description="Helical" evidence="2">
    <location>
        <begin position="36"/>
        <end position="53"/>
    </location>
</feature>
<feature type="transmembrane region" description="Helical" evidence="2">
    <location>
        <begin position="12"/>
        <end position="30"/>
    </location>
</feature>
<keyword evidence="2" id="KW-0472">Membrane</keyword>
<dbReference type="AlphaFoldDB" id="D1P026"/>
<comment type="caution">
    <text evidence="3">The sequence shown here is derived from an EMBL/GenBank/DDBJ whole genome shotgun (WGS) entry which is preliminary data.</text>
</comment>
<keyword evidence="2" id="KW-0812">Transmembrane</keyword>
<dbReference type="Proteomes" id="UP000005512">
    <property type="component" value="Unassembled WGS sequence"/>
</dbReference>